<dbReference type="RefSeq" id="WP_083610904.1">
    <property type="nucleotide sequence ID" value="NZ_FQZU01000008.1"/>
</dbReference>
<sequence>MDFEAVAPLAANEEGEIFELEGYAAVGASGNYLTPLDGEKLIVQPHGSETLFLPDRTLVALDLDSMELVALEENPYNPGEPIFPVATFNSPGYIAAASCAFIEEPGAQALPLFSYGACGWDGEDIVVAAMRVDRSRRQDLRLMPREKVESGVKRFQKKYPQNRLARHLEHCALVYGCPAAKNMFIGREEAPLPTAQTCNARCLGCLSLQKDSPIPHSQDRINFTPTSEEIAQVALEHLSRVKNGVVSFGQGCEGEPLLAAKVIAPAIAMIREQTSDGTINLNSNGSRPDLLQQCLDAGLDSIRVSMNSVRPECYEAYFRPSYEFKDVLKSIDMAGFRGKWVSINYLNMPGFTDSPEESESFLKFLKDHPVNMIQWRNMNFNPRQYCDAMSQAAECGAPIGVDVMLDQISRQRPNVRFGYFNPPKESFNK</sequence>
<dbReference type="Gene3D" id="3.20.20.70">
    <property type="entry name" value="Aldolase class I"/>
    <property type="match status" value="1"/>
</dbReference>
<dbReference type="EMBL" id="FQZU01000008">
    <property type="protein sequence ID" value="SHJ49828.1"/>
    <property type="molecule type" value="Genomic_DNA"/>
</dbReference>
<dbReference type="InterPro" id="IPR034457">
    <property type="entry name" value="Organic_radical-activating"/>
</dbReference>
<evidence type="ECO:0000259" key="7">
    <source>
        <dbReference type="PROSITE" id="PS51918"/>
    </source>
</evidence>
<keyword evidence="4" id="KW-0479">Metal-binding</keyword>
<reference evidence="9" key="1">
    <citation type="submission" date="2016-11" db="EMBL/GenBank/DDBJ databases">
        <authorList>
            <person name="Varghese N."/>
            <person name="Submissions S."/>
        </authorList>
    </citation>
    <scope>NUCLEOTIDE SEQUENCE [LARGE SCALE GENOMIC DNA]</scope>
    <source>
        <strain evidence="9">DSM 16219</strain>
    </source>
</reference>
<dbReference type="GO" id="GO:0003824">
    <property type="term" value="F:catalytic activity"/>
    <property type="evidence" value="ECO:0007669"/>
    <property type="project" value="InterPro"/>
</dbReference>
<proteinExistence type="predicted"/>
<dbReference type="OrthoDB" id="9764628at2"/>
<dbReference type="Proteomes" id="UP000183994">
    <property type="component" value="Unassembled WGS sequence"/>
</dbReference>
<organism evidence="8 9">
    <name type="scientific">Desulfatibacillum alkenivorans DSM 16219</name>
    <dbReference type="NCBI Taxonomy" id="1121393"/>
    <lineage>
        <taxon>Bacteria</taxon>
        <taxon>Pseudomonadati</taxon>
        <taxon>Thermodesulfobacteriota</taxon>
        <taxon>Desulfobacteria</taxon>
        <taxon>Desulfobacterales</taxon>
        <taxon>Desulfatibacillaceae</taxon>
        <taxon>Desulfatibacillum</taxon>
    </lineage>
</organism>
<gene>
    <name evidence="8" type="ORF">SAMN02745216_01763</name>
</gene>
<dbReference type="GO" id="GO:0046872">
    <property type="term" value="F:metal ion binding"/>
    <property type="evidence" value="ECO:0007669"/>
    <property type="project" value="UniProtKB-KW"/>
</dbReference>
<dbReference type="STRING" id="1121393.SAMN02745216_01763"/>
<evidence type="ECO:0000256" key="3">
    <source>
        <dbReference type="ARBA" id="ARBA00022691"/>
    </source>
</evidence>
<dbReference type="InterPro" id="IPR058240">
    <property type="entry name" value="rSAM_sf"/>
</dbReference>
<accession>A0A1M6JSX9</accession>
<dbReference type="SFLD" id="SFLDS00029">
    <property type="entry name" value="Radical_SAM"/>
    <property type="match status" value="1"/>
</dbReference>
<dbReference type="SUPFAM" id="SSF102114">
    <property type="entry name" value="Radical SAM enzymes"/>
    <property type="match status" value="1"/>
</dbReference>
<evidence type="ECO:0000256" key="1">
    <source>
        <dbReference type="ARBA" id="ARBA00001966"/>
    </source>
</evidence>
<evidence type="ECO:0000256" key="5">
    <source>
        <dbReference type="ARBA" id="ARBA00023004"/>
    </source>
</evidence>
<dbReference type="AlphaFoldDB" id="A0A1M6JSX9"/>
<dbReference type="GO" id="GO:0051539">
    <property type="term" value="F:4 iron, 4 sulfur cluster binding"/>
    <property type="evidence" value="ECO:0007669"/>
    <property type="project" value="UniProtKB-KW"/>
</dbReference>
<keyword evidence="3" id="KW-0949">S-adenosyl-L-methionine</keyword>
<dbReference type="SFLD" id="SFLDG01109">
    <property type="entry name" value="Uncharacterised_Radical_SAM_Su"/>
    <property type="match status" value="1"/>
</dbReference>
<evidence type="ECO:0000256" key="6">
    <source>
        <dbReference type="ARBA" id="ARBA00023014"/>
    </source>
</evidence>
<evidence type="ECO:0000313" key="9">
    <source>
        <dbReference type="Proteomes" id="UP000183994"/>
    </source>
</evidence>
<dbReference type="InterPro" id="IPR013785">
    <property type="entry name" value="Aldolase_TIM"/>
</dbReference>
<protein>
    <submittedName>
        <fullName evidence="8">Radical SAM superfamily protein</fullName>
    </submittedName>
</protein>
<dbReference type="PANTHER" id="PTHR30352">
    <property type="entry name" value="PYRUVATE FORMATE-LYASE-ACTIVATING ENZYME"/>
    <property type="match status" value="1"/>
</dbReference>
<comment type="cofactor">
    <cofactor evidence="1">
        <name>[4Fe-4S] cluster</name>
        <dbReference type="ChEBI" id="CHEBI:49883"/>
    </cofactor>
</comment>
<dbReference type="PANTHER" id="PTHR30352:SF5">
    <property type="entry name" value="PYRUVATE FORMATE-LYASE 1-ACTIVATING ENZYME"/>
    <property type="match status" value="1"/>
</dbReference>
<dbReference type="PROSITE" id="PS51918">
    <property type="entry name" value="RADICAL_SAM"/>
    <property type="match status" value="1"/>
</dbReference>
<evidence type="ECO:0000256" key="4">
    <source>
        <dbReference type="ARBA" id="ARBA00022723"/>
    </source>
</evidence>
<dbReference type="InterPro" id="IPR007197">
    <property type="entry name" value="rSAM"/>
</dbReference>
<keyword evidence="2" id="KW-0004">4Fe-4S</keyword>
<keyword evidence="5" id="KW-0408">Iron</keyword>
<keyword evidence="6" id="KW-0411">Iron-sulfur</keyword>
<dbReference type="SFLD" id="SFLDG01067">
    <property type="entry name" value="SPASM/twitch_domain_containing"/>
    <property type="match status" value="1"/>
</dbReference>
<dbReference type="Pfam" id="PF04055">
    <property type="entry name" value="Radical_SAM"/>
    <property type="match status" value="1"/>
</dbReference>
<dbReference type="CDD" id="cd01335">
    <property type="entry name" value="Radical_SAM"/>
    <property type="match status" value="1"/>
</dbReference>
<keyword evidence="9" id="KW-1185">Reference proteome</keyword>
<evidence type="ECO:0000256" key="2">
    <source>
        <dbReference type="ARBA" id="ARBA00022485"/>
    </source>
</evidence>
<feature type="domain" description="Radical SAM core" evidence="7">
    <location>
        <begin position="184"/>
        <end position="414"/>
    </location>
</feature>
<evidence type="ECO:0000313" key="8">
    <source>
        <dbReference type="EMBL" id="SHJ49828.1"/>
    </source>
</evidence>
<name>A0A1M6JSX9_9BACT</name>